<sequence>MSTLEEQVLALQQQLATLQAQIETTSGPTPMQSADDTAMPTPMQPGASAAVPHIHSLDTPIHNAKPLPESERKAIIEAYPPMAHLDYNAPNTIPSAERLMNRGQKYQDTAIKQLQYLLSAAFRPLDILTNEMFTYESGNPNMERYSVMLRDTRRLLLHVCSMMTQQRTNIALRAHNPPYRLNNTSEVNYTLPLNEFQQTLVQQHAAMKATREATVTRKPRRFARNPSNSGSSSNGLDPSFFRSGPPSQQGGFNNNTNNYSNFNNNNSYNNNANNNHNSKTNNNNNSFQQNKKNNNPFRSRLSKYFQHWTNITKNSFVLNTVQHGYYIPFHTTPPTTTTPTSITPFSAEQATLINQAIQDLLAKSAIEPVSPQQVQQQPGFYSSMFVIPKKNGGVRPVFNLKRLNQFLEAPHFKMETIKEVSLMIKPNDYLVSIDLSDAFLYVCLHPESRRFLRLKWRIQVYQYCTTAFGLSSSPFVFTKVCRPILEHLRSRGFRISTYLDDWLLIANSRQQVEAQTRQVVSLLEDLGWLINYKKSVLTPTQQLEHLGFVLNTRSMTAILPASKLRDIRRSIKQVLDKPHRQSPRVIHSLTMRIQSAAFAIFPARLYTRHLLYYKNQTVRSDMDWDKPRPLDQASLEELQWRYQNISKWDGRSLLPSTPNQTMFVDASNTGWGCSWKHHRAHGY</sequence>
<protein>
    <submittedName>
        <fullName evidence="3">GTP-binding nuclear protein gsp1/Ran</fullName>
    </submittedName>
</protein>
<evidence type="ECO:0000313" key="4">
    <source>
        <dbReference type="Proteomes" id="UP001304243"/>
    </source>
</evidence>
<evidence type="ECO:0000256" key="1">
    <source>
        <dbReference type="SAM" id="MobiDB-lite"/>
    </source>
</evidence>
<gene>
    <name evidence="3" type="primary">GSP1</name>
    <name evidence="3" type="ORF">ATC70_002226</name>
</gene>
<evidence type="ECO:0000313" key="3">
    <source>
        <dbReference type="EMBL" id="KAK4514625.1"/>
    </source>
</evidence>
<feature type="region of interest" description="Disordered" evidence="1">
    <location>
        <begin position="204"/>
        <end position="297"/>
    </location>
</feature>
<organism evidence="3 4">
    <name type="scientific">Mucor velutinosus</name>
    <dbReference type="NCBI Taxonomy" id="708070"/>
    <lineage>
        <taxon>Eukaryota</taxon>
        <taxon>Fungi</taxon>
        <taxon>Fungi incertae sedis</taxon>
        <taxon>Mucoromycota</taxon>
        <taxon>Mucoromycotina</taxon>
        <taxon>Mucoromycetes</taxon>
        <taxon>Mucorales</taxon>
        <taxon>Mucorineae</taxon>
        <taxon>Mucoraceae</taxon>
        <taxon>Mucor</taxon>
    </lineage>
</organism>
<dbReference type="PANTHER" id="PTHR33050:SF7">
    <property type="entry name" value="RIBONUCLEASE H"/>
    <property type="match status" value="1"/>
</dbReference>
<dbReference type="GeneID" id="89945928"/>
<keyword evidence="4" id="KW-1185">Reference proteome</keyword>
<accession>A0AAN7HSR8</accession>
<dbReference type="PROSITE" id="PS50878">
    <property type="entry name" value="RT_POL"/>
    <property type="match status" value="1"/>
</dbReference>
<dbReference type="RefSeq" id="XP_064681291.1">
    <property type="nucleotide sequence ID" value="XM_064821605.1"/>
</dbReference>
<dbReference type="EMBL" id="JASEJX010000015">
    <property type="protein sequence ID" value="KAK4514625.1"/>
    <property type="molecule type" value="Genomic_DNA"/>
</dbReference>
<dbReference type="Gene3D" id="3.10.10.10">
    <property type="entry name" value="HIV Type 1 Reverse Transcriptase, subunit A, domain 1"/>
    <property type="match status" value="1"/>
</dbReference>
<comment type="caution">
    <text evidence="3">The sequence shown here is derived from an EMBL/GenBank/DDBJ whole genome shotgun (WGS) entry which is preliminary data.</text>
</comment>
<dbReference type="InterPro" id="IPR052055">
    <property type="entry name" value="Hepadnavirus_pol/RT"/>
</dbReference>
<reference evidence="3 4" key="1">
    <citation type="submission" date="2022-11" db="EMBL/GenBank/DDBJ databases">
        <title>Mucor velutinosus strain NIH1002 WGS.</title>
        <authorList>
            <person name="Subramanian P."/>
            <person name="Mullikin J.C."/>
            <person name="Segre J.A."/>
            <person name="Zelazny A.M."/>
        </authorList>
    </citation>
    <scope>NUCLEOTIDE SEQUENCE [LARGE SCALE GENOMIC DNA]</scope>
    <source>
        <strain evidence="3 4">NIH1002</strain>
    </source>
</reference>
<feature type="domain" description="Reverse transcriptase" evidence="2">
    <location>
        <begin position="368"/>
        <end position="550"/>
    </location>
</feature>
<feature type="compositionally biased region" description="Low complexity" evidence="1">
    <location>
        <begin position="253"/>
        <end position="295"/>
    </location>
</feature>
<dbReference type="SUPFAM" id="SSF56672">
    <property type="entry name" value="DNA/RNA polymerases"/>
    <property type="match status" value="1"/>
</dbReference>
<dbReference type="CDD" id="cd03714">
    <property type="entry name" value="RT_DIRS1"/>
    <property type="match status" value="1"/>
</dbReference>
<dbReference type="PANTHER" id="PTHR33050">
    <property type="entry name" value="REVERSE TRANSCRIPTASE DOMAIN-CONTAINING PROTEIN"/>
    <property type="match status" value="1"/>
</dbReference>
<dbReference type="Pfam" id="PF00078">
    <property type="entry name" value="RVT_1"/>
    <property type="match status" value="1"/>
</dbReference>
<proteinExistence type="predicted"/>
<dbReference type="Proteomes" id="UP001304243">
    <property type="component" value="Unassembled WGS sequence"/>
</dbReference>
<evidence type="ECO:0000259" key="2">
    <source>
        <dbReference type="PROSITE" id="PS50878"/>
    </source>
</evidence>
<dbReference type="InterPro" id="IPR000477">
    <property type="entry name" value="RT_dom"/>
</dbReference>
<dbReference type="AlphaFoldDB" id="A0AAN7HSR8"/>
<dbReference type="InterPro" id="IPR043128">
    <property type="entry name" value="Rev_trsase/Diguanyl_cyclase"/>
</dbReference>
<dbReference type="Gene3D" id="3.30.70.270">
    <property type="match status" value="1"/>
</dbReference>
<dbReference type="InterPro" id="IPR043502">
    <property type="entry name" value="DNA/RNA_pol_sf"/>
</dbReference>
<name>A0AAN7HSR8_9FUNG</name>